<dbReference type="AlphaFoldDB" id="A0A829YIX0"/>
<accession>A0A829YIX0</accession>
<protein>
    <submittedName>
        <fullName evidence="4">Alpha-L-glutamate ligase-like protein</fullName>
    </submittedName>
</protein>
<keyword evidence="4" id="KW-0436">Ligase</keyword>
<dbReference type="PROSITE" id="PS50975">
    <property type="entry name" value="ATP_GRASP"/>
    <property type="match status" value="1"/>
</dbReference>
<dbReference type="Proteomes" id="UP000445000">
    <property type="component" value="Unassembled WGS sequence"/>
</dbReference>
<dbReference type="GO" id="GO:0005524">
    <property type="term" value="F:ATP binding"/>
    <property type="evidence" value="ECO:0007669"/>
    <property type="project" value="UniProtKB-UniRule"/>
</dbReference>
<keyword evidence="5" id="KW-1185">Reference proteome</keyword>
<evidence type="ECO:0000313" key="5">
    <source>
        <dbReference type="Proteomes" id="UP000445000"/>
    </source>
</evidence>
<organism evidence="4 5">
    <name type="scientific">Steroidobacter agaridevorans</name>
    <dbReference type="NCBI Taxonomy" id="2695856"/>
    <lineage>
        <taxon>Bacteria</taxon>
        <taxon>Pseudomonadati</taxon>
        <taxon>Pseudomonadota</taxon>
        <taxon>Gammaproteobacteria</taxon>
        <taxon>Steroidobacterales</taxon>
        <taxon>Steroidobacteraceae</taxon>
        <taxon>Steroidobacter</taxon>
    </lineage>
</organism>
<sequence>MFGRYRGLSDEGVLGLNKRNGDYILRFNPRRLYPLVDDKLKTKRLALAAGIAVPQLYGVIETQHDIRRLPEIVRDHPEFALKPAHGSAGDGIVVISGRSSQRYRTISGTLLDDDFLYHHLSNAINGQFSLGGVQDVVIVEYMVRFSPLFERISYLGVPDIRVIVYRGFPIMSMVRLPTRASHGKANLHQGAVGAGIDLASGVTLDGVVGTQVVTHHPDTTHAISGLKIPDWDVILDISARCYELTGMGYIGVDIVLDRDLGPLVLELNARPGLAIQIANRQGLLRRLKICDERASFTAPAAERIAFAQHEFRHPVGPVLATEAVASVA</sequence>
<dbReference type="InterPro" id="IPR011761">
    <property type="entry name" value="ATP-grasp"/>
</dbReference>
<dbReference type="GO" id="GO:0009432">
    <property type="term" value="P:SOS response"/>
    <property type="evidence" value="ECO:0007669"/>
    <property type="project" value="TreeGrafter"/>
</dbReference>
<dbReference type="SUPFAM" id="SSF56059">
    <property type="entry name" value="Glutathione synthetase ATP-binding domain-like"/>
    <property type="match status" value="1"/>
</dbReference>
<dbReference type="NCBIfam" id="TIGR02291">
    <property type="entry name" value="rimK_rel_E_lig"/>
    <property type="match status" value="1"/>
</dbReference>
<evidence type="ECO:0000256" key="2">
    <source>
        <dbReference type="PROSITE-ProRule" id="PRU00409"/>
    </source>
</evidence>
<evidence type="ECO:0000313" key="4">
    <source>
        <dbReference type="EMBL" id="GFE83109.1"/>
    </source>
</evidence>
<dbReference type="Gene3D" id="3.30.470.20">
    <property type="entry name" value="ATP-grasp fold, B domain"/>
    <property type="match status" value="1"/>
</dbReference>
<evidence type="ECO:0000256" key="1">
    <source>
        <dbReference type="ARBA" id="ARBA00023211"/>
    </source>
</evidence>
<proteinExistence type="predicted"/>
<reference evidence="5" key="1">
    <citation type="submission" date="2020-01" db="EMBL/GenBank/DDBJ databases">
        <title>'Steroidobacter agaridevorans' sp. nov., agar-degrading bacteria isolated from rhizosphere soils.</title>
        <authorList>
            <person name="Ikenaga M."/>
            <person name="Kataoka M."/>
            <person name="Murouchi A."/>
            <person name="Katsuragi S."/>
            <person name="Sakai M."/>
        </authorList>
    </citation>
    <scope>NUCLEOTIDE SEQUENCE [LARGE SCALE GENOMIC DNA]</scope>
    <source>
        <strain evidence="5">YU21-B</strain>
    </source>
</reference>
<dbReference type="RefSeq" id="WP_161814715.1">
    <property type="nucleotide sequence ID" value="NZ_BLJN01000005.1"/>
</dbReference>
<evidence type="ECO:0000259" key="3">
    <source>
        <dbReference type="PROSITE" id="PS50975"/>
    </source>
</evidence>
<dbReference type="GO" id="GO:0018169">
    <property type="term" value="F:ribosomal S6-glutamic acid ligase activity"/>
    <property type="evidence" value="ECO:0007669"/>
    <property type="project" value="TreeGrafter"/>
</dbReference>
<dbReference type="PANTHER" id="PTHR21621">
    <property type="entry name" value="RIBOSOMAL PROTEIN S6 MODIFICATION PROTEIN"/>
    <property type="match status" value="1"/>
</dbReference>
<dbReference type="GO" id="GO:0005737">
    <property type="term" value="C:cytoplasm"/>
    <property type="evidence" value="ECO:0007669"/>
    <property type="project" value="TreeGrafter"/>
</dbReference>
<feature type="domain" description="ATP-grasp" evidence="3">
    <location>
        <begin position="43"/>
        <end position="298"/>
    </location>
</feature>
<name>A0A829YIX0_9GAMM</name>
<comment type="caution">
    <text evidence="4">The sequence shown here is derived from an EMBL/GenBank/DDBJ whole genome shotgun (WGS) entry which is preliminary data.</text>
</comment>
<keyword evidence="1" id="KW-0464">Manganese</keyword>
<keyword evidence="2" id="KW-0067">ATP-binding</keyword>
<dbReference type="Pfam" id="PF14397">
    <property type="entry name" value="ATPgrasp_ST"/>
    <property type="match status" value="1"/>
</dbReference>
<dbReference type="PANTHER" id="PTHR21621:SF0">
    <property type="entry name" value="BETA-CITRYLGLUTAMATE SYNTHASE B-RELATED"/>
    <property type="match status" value="1"/>
</dbReference>
<gene>
    <name evidence="4" type="ORF">GCM10011487_51090</name>
</gene>
<dbReference type="InterPro" id="IPR039523">
    <property type="entry name" value="RimK-rel_E_lig_ATP-grasp"/>
</dbReference>
<dbReference type="EMBL" id="BLJN01000005">
    <property type="protein sequence ID" value="GFE83109.1"/>
    <property type="molecule type" value="Genomic_DNA"/>
</dbReference>
<dbReference type="GO" id="GO:0046872">
    <property type="term" value="F:metal ion binding"/>
    <property type="evidence" value="ECO:0007669"/>
    <property type="project" value="InterPro"/>
</dbReference>
<keyword evidence="2" id="KW-0547">Nucleotide-binding</keyword>
<dbReference type="InterPro" id="IPR011758">
    <property type="entry name" value="RimK-rel_E_lig"/>
</dbReference>